<dbReference type="SMART" id="SM00530">
    <property type="entry name" value="HTH_XRE"/>
    <property type="match status" value="1"/>
</dbReference>
<dbReference type="SUPFAM" id="SSF51182">
    <property type="entry name" value="RmlC-like cupins"/>
    <property type="match status" value="1"/>
</dbReference>
<dbReference type="InterPro" id="IPR050807">
    <property type="entry name" value="TransReg_Diox_bact_type"/>
</dbReference>
<evidence type="ECO:0000256" key="1">
    <source>
        <dbReference type="ARBA" id="ARBA00023125"/>
    </source>
</evidence>
<dbReference type="Pfam" id="PF07883">
    <property type="entry name" value="Cupin_2"/>
    <property type="match status" value="1"/>
</dbReference>
<dbReference type="CDD" id="cd00093">
    <property type="entry name" value="HTH_XRE"/>
    <property type="match status" value="1"/>
</dbReference>
<dbReference type="PANTHER" id="PTHR46797:SF1">
    <property type="entry name" value="METHYLPHOSPHONATE SYNTHASE"/>
    <property type="match status" value="1"/>
</dbReference>
<dbReference type="InterPro" id="IPR001387">
    <property type="entry name" value="Cro/C1-type_HTH"/>
</dbReference>
<dbReference type="GO" id="GO:0003700">
    <property type="term" value="F:DNA-binding transcription factor activity"/>
    <property type="evidence" value="ECO:0007669"/>
    <property type="project" value="TreeGrafter"/>
</dbReference>
<accession>A0A1I3LC40</accession>
<dbReference type="Gene3D" id="2.60.120.10">
    <property type="entry name" value="Jelly Rolls"/>
    <property type="match status" value="1"/>
</dbReference>
<dbReference type="Gene3D" id="1.10.260.40">
    <property type="entry name" value="lambda repressor-like DNA-binding domains"/>
    <property type="match status" value="1"/>
</dbReference>
<dbReference type="CDD" id="cd02209">
    <property type="entry name" value="cupin_XRE_C"/>
    <property type="match status" value="1"/>
</dbReference>
<dbReference type="InterPro" id="IPR014710">
    <property type="entry name" value="RmlC-like_jellyroll"/>
</dbReference>
<sequence>MTPLQNPDEETTSKKVPYHFGEKLREVREHRGYTLKVVAQRAGVSESLVSQIERNHVSPAIDTLLALADVLDINLEYLFEEYRKKRPVHIIRSQSRASVTEHDVIYEELARPDANSADSTTECYIIKIPAGAHTHHGSFGHIGREIGLIVSGRAKFTYAGTEYFLEAGDSVSFSSGSPHQLENDGDTTMEAVWFVTPAERFAK</sequence>
<dbReference type="GO" id="GO:0003677">
    <property type="term" value="F:DNA binding"/>
    <property type="evidence" value="ECO:0007669"/>
    <property type="project" value="UniProtKB-KW"/>
</dbReference>
<dbReference type="PANTHER" id="PTHR46797">
    <property type="entry name" value="HTH-TYPE TRANSCRIPTIONAL REGULATOR"/>
    <property type="match status" value="1"/>
</dbReference>
<evidence type="ECO:0000313" key="4">
    <source>
        <dbReference type="Proteomes" id="UP000182737"/>
    </source>
</evidence>
<dbReference type="InterPro" id="IPR013096">
    <property type="entry name" value="Cupin_2"/>
</dbReference>
<dbReference type="InterPro" id="IPR010982">
    <property type="entry name" value="Lambda_DNA-bd_dom_sf"/>
</dbReference>
<keyword evidence="1" id="KW-0238">DNA-binding</keyword>
<evidence type="ECO:0000313" key="3">
    <source>
        <dbReference type="EMBL" id="SFI82362.1"/>
    </source>
</evidence>
<gene>
    <name evidence="3" type="ORF">SAMN04487775_106193</name>
</gene>
<dbReference type="InterPro" id="IPR011051">
    <property type="entry name" value="RmlC_Cupin_sf"/>
</dbReference>
<dbReference type="AlphaFoldDB" id="A0A1I3LC40"/>
<organism evidence="3 4">
    <name type="scientific">Treponema bryantii</name>
    <dbReference type="NCBI Taxonomy" id="163"/>
    <lineage>
        <taxon>Bacteria</taxon>
        <taxon>Pseudomonadati</taxon>
        <taxon>Spirochaetota</taxon>
        <taxon>Spirochaetia</taxon>
        <taxon>Spirochaetales</taxon>
        <taxon>Treponemataceae</taxon>
        <taxon>Treponema</taxon>
    </lineage>
</organism>
<proteinExistence type="predicted"/>
<name>A0A1I3LC40_9SPIR</name>
<dbReference type="GO" id="GO:0005829">
    <property type="term" value="C:cytosol"/>
    <property type="evidence" value="ECO:0007669"/>
    <property type="project" value="TreeGrafter"/>
</dbReference>
<dbReference type="Pfam" id="PF01381">
    <property type="entry name" value="HTH_3"/>
    <property type="match status" value="1"/>
</dbReference>
<dbReference type="OrthoDB" id="9814553at2"/>
<feature type="domain" description="HTH cro/C1-type" evidence="2">
    <location>
        <begin position="24"/>
        <end position="78"/>
    </location>
</feature>
<evidence type="ECO:0000259" key="2">
    <source>
        <dbReference type="PROSITE" id="PS50943"/>
    </source>
</evidence>
<reference evidence="4" key="1">
    <citation type="submission" date="2016-10" db="EMBL/GenBank/DDBJ databases">
        <authorList>
            <person name="Varghese N."/>
            <person name="Submissions S."/>
        </authorList>
    </citation>
    <scope>NUCLEOTIDE SEQUENCE [LARGE SCALE GENOMIC DNA]</scope>
    <source>
        <strain evidence="4">XBD1002</strain>
    </source>
</reference>
<dbReference type="RefSeq" id="WP_074932032.1">
    <property type="nucleotide sequence ID" value="NZ_FORI01000006.1"/>
</dbReference>
<dbReference type="PROSITE" id="PS50943">
    <property type="entry name" value="HTH_CROC1"/>
    <property type="match status" value="1"/>
</dbReference>
<protein>
    <submittedName>
        <fullName evidence="3">Transcriptional regulator, XRE family with cupin sensor</fullName>
    </submittedName>
</protein>
<dbReference type="Proteomes" id="UP000182737">
    <property type="component" value="Unassembled WGS sequence"/>
</dbReference>
<dbReference type="SUPFAM" id="SSF47413">
    <property type="entry name" value="lambda repressor-like DNA-binding domains"/>
    <property type="match status" value="1"/>
</dbReference>
<dbReference type="EMBL" id="FORI01000006">
    <property type="protein sequence ID" value="SFI82362.1"/>
    <property type="molecule type" value="Genomic_DNA"/>
</dbReference>
<keyword evidence="4" id="KW-1185">Reference proteome</keyword>